<accession>A0A8C1VTR1</accession>
<dbReference type="Proteomes" id="UP000694700">
    <property type="component" value="Unplaced"/>
</dbReference>
<feature type="chain" id="PRO_5034598171" description="Thioredoxin domain-containing protein" evidence="1">
    <location>
        <begin position="27"/>
        <end position="100"/>
    </location>
</feature>
<dbReference type="Pfam" id="PF00085">
    <property type="entry name" value="Thioredoxin"/>
    <property type="match status" value="1"/>
</dbReference>
<name>A0A8C1VTR1_CYPCA</name>
<dbReference type="PANTHER" id="PTHR44340:SF1">
    <property type="entry name" value="DNAJ HOMOLOG SUBFAMILY C MEMBER 10"/>
    <property type="match status" value="1"/>
</dbReference>
<dbReference type="SUPFAM" id="SSF52833">
    <property type="entry name" value="Thioredoxin-like"/>
    <property type="match status" value="1"/>
</dbReference>
<dbReference type="GO" id="GO:0036498">
    <property type="term" value="P:IRE1-mediated unfolded protein response"/>
    <property type="evidence" value="ECO:0007669"/>
    <property type="project" value="TreeGrafter"/>
</dbReference>
<dbReference type="Gene3D" id="3.40.30.10">
    <property type="entry name" value="Glutaredoxin"/>
    <property type="match status" value="1"/>
</dbReference>
<dbReference type="GO" id="GO:0005788">
    <property type="term" value="C:endoplasmic reticulum lumen"/>
    <property type="evidence" value="ECO:0007669"/>
    <property type="project" value="TreeGrafter"/>
</dbReference>
<evidence type="ECO:0000313" key="4">
    <source>
        <dbReference type="Proteomes" id="UP000694700"/>
    </source>
</evidence>
<feature type="domain" description="Thioredoxin" evidence="2">
    <location>
        <begin position="31"/>
        <end position="100"/>
    </location>
</feature>
<dbReference type="PANTHER" id="PTHR44340">
    <property type="entry name" value="DNAJ HOMOLOG SUBFAMILY C MEMBER 10"/>
    <property type="match status" value="1"/>
</dbReference>
<reference evidence="3" key="1">
    <citation type="submission" date="2025-08" db="UniProtKB">
        <authorList>
            <consortium name="Ensembl"/>
        </authorList>
    </citation>
    <scope>IDENTIFICATION</scope>
</reference>
<dbReference type="InterPro" id="IPR052460">
    <property type="entry name" value="ER_disulfide_reductase"/>
</dbReference>
<proteinExistence type="predicted"/>
<dbReference type="GO" id="GO:0015035">
    <property type="term" value="F:protein-disulfide reductase activity"/>
    <property type="evidence" value="ECO:0007669"/>
    <property type="project" value="TreeGrafter"/>
</dbReference>
<dbReference type="GO" id="GO:0016671">
    <property type="term" value="F:oxidoreductase activity, acting on a sulfur group of donors, disulfide as acceptor"/>
    <property type="evidence" value="ECO:0007669"/>
    <property type="project" value="TreeGrafter"/>
</dbReference>
<protein>
    <recommendedName>
        <fullName evidence="2">Thioredoxin domain-containing protein</fullName>
    </recommendedName>
</protein>
<dbReference type="InterPro" id="IPR013766">
    <property type="entry name" value="Thioredoxin_domain"/>
</dbReference>
<sequence length="100" mass="11481">DTIYIPNLFLNFFFQWLRVVVTPVLSFSTDAAVNSGDVWFVNFYFPRCSHCHDLAPTVRNRFLFLLEMDGVIRISAVNCGDNGMLCRSKGINSYPSLYVF</sequence>
<dbReference type="Ensembl" id="ENSCCRT00015058717.1">
    <property type="protein sequence ID" value="ENSCCRP00015056833.1"/>
    <property type="gene ID" value="ENSCCRG00015023358.1"/>
</dbReference>
<evidence type="ECO:0000313" key="3">
    <source>
        <dbReference type="Ensembl" id="ENSCCRP00015056833.1"/>
    </source>
</evidence>
<evidence type="ECO:0000259" key="2">
    <source>
        <dbReference type="Pfam" id="PF00085"/>
    </source>
</evidence>
<organism evidence="3 4">
    <name type="scientific">Cyprinus carpio</name>
    <name type="common">Common carp</name>
    <dbReference type="NCBI Taxonomy" id="7962"/>
    <lineage>
        <taxon>Eukaryota</taxon>
        <taxon>Metazoa</taxon>
        <taxon>Chordata</taxon>
        <taxon>Craniata</taxon>
        <taxon>Vertebrata</taxon>
        <taxon>Euteleostomi</taxon>
        <taxon>Actinopterygii</taxon>
        <taxon>Neopterygii</taxon>
        <taxon>Teleostei</taxon>
        <taxon>Ostariophysi</taxon>
        <taxon>Cypriniformes</taxon>
        <taxon>Cyprinidae</taxon>
        <taxon>Cyprininae</taxon>
        <taxon>Cyprinus</taxon>
    </lineage>
</organism>
<dbReference type="GO" id="GO:0051787">
    <property type="term" value="F:misfolded protein binding"/>
    <property type="evidence" value="ECO:0007669"/>
    <property type="project" value="TreeGrafter"/>
</dbReference>
<feature type="signal peptide" evidence="1">
    <location>
        <begin position="1"/>
        <end position="26"/>
    </location>
</feature>
<evidence type="ECO:0000256" key="1">
    <source>
        <dbReference type="SAM" id="SignalP"/>
    </source>
</evidence>
<keyword evidence="1" id="KW-0732">Signal</keyword>
<dbReference type="InterPro" id="IPR036249">
    <property type="entry name" value="Thioredoxin-like_sf"/>
</dbReference>
<dbReference type="AlphaFoldDB" id="A0A8C1VTR1"/>